<dbReference type="Pfam" id="PF13193">
    <property type="entry name" value="AMP-binding_C"/>
    <property type="match status" value="1"/>
</dbReference>
<sequence>MQSRLFLCTSQFDSMIITELFDLAVAAHPDRAFLIDGKRTLTYRDVQDASLGVAAGLQAIGFGEGARGAVLSVNDSSAIVCILGLLRSGVVWLPVNPRNAICENTRALQIFKCNVLFFHSSFLELLPQILSGAPCIQSVICIDRDDTDYPRMGSWMPSQQPAYRSLPPDPDRLAAISVTSGTTGKPKGVMLTERNFVAFTLGYAQLLHEDTPPVFLAAAPITHVAGRMCFPVMHLGGTVVLLPSAEPQAILKAIQHYKITRLFLPPTAIYNLLDQPNVRAIDYSSLKYFVFGGAPMAIARLKEAIDVFGPVMTQGYGQTEAPMLIAQMYPQDYFVSGEIAPDSRLMSCGRPTAAADVAIMDEGGNVLPPGMEGEIVVRGAFVMSGYENDLAATAEVSAFGWHHTGDIGCFDADGFLFIVDRKKDMIISGGFNVYPAEIERVLLDQPGVQDCAVIGVPDAKWGEAVKAVVQPVPGHEVDPTLLQAVCRTNLGGVKTPKSIEIWSSLPRNEAGKVLKREIRRQFWVDKDRRI</sequence>
<evidence type="ECO:0000259" key="2">
    <source>
        <dbReference type="Pfam" id="PF13193"/>
    </source>
</evidence>
<dbReference type="PANTHER" id="PTHR43767:SF7">
    <property type="entry name" value="MEDIUM_LONG-CHAIN-FATTY-ACID--COA LIGASE FADD8"/>
    <property type="match status" value="1"/>
</dbReference>
<dbReference type="InterPro" id="IPR000873">
    <property type="entry name" value="AMP-dep_synth/lig_dom"/>
</dbReference>
<keyword evidence="4" id="KW-1185">Reference proteome</keyword>
<reference evidence="3 4" key="1">
    <citation type="journal article" date="2015" name="Genome Announc.">
        <title>Complete Genome Sequence of Cupriavidus basilensis 4G11, Isolated from the Oak Ridge Field Research Center Site.</title>
        <authorList>
            <person name="Ray J."/>
            <person name="Waters R.J."/>
            <person name="Skerker J.M."/>
            <person name="Kuehl J.V."/>
            <person name="Price M.N."/>
            <person name="Huang J."/>
            <person name="Chakraborty R."/>
            <person name="Arkin A.P."/>
            <person name="Deutschbauer A."/>
        </authorList>
    </citation>
    <scope>NUCLEOTIDE SEQUENCE [LARGE SCALE GENOMIC DNA]</scope>
    <source>
        <strain evidence="3">4G11</strain>
    </source>
</reference>
<dbReference type="InterPro" id="IPR025110">
    <property type="entry name" value="AMP-bd_C"/>
</dbReference>
<evidence type="ECO:0000313" key="3">
    <source>
        <dbReference type="EMBL" id="AJG22317.1"/>
    </source>
</evidence>
<dbReference type="EC" id="6.2.1.26" evidence="3"/>
<accession>A0A0C4YA14</accession>
<dbReference type="InterPro" id="IPR045851">
    <property type="entry name" value="AMP-bd_C_sf"/>
</dbReference>
<evidence type="ECO:0000259" key="1">
    <source>
        <dbReference type="Pfam" id="PF00501"/>
    </source>
</evidence>
<dbReference type="STRING" id="68895.RR42_s0726"/>
<dbReference type="Gene3D" id="3.40.50.12780">
    <property type="entry name" value="N-terminal domain of ligase-like"/>
    <property type="match status" value="1"/>
</dbReference>
<dbReference type="Proteomes" id="UP000031843">
    <property type="component" value="Chromosome secondary"/>
</dbReference>
<proteinExistence type="predicted"/>
<dbReference type="EMBL" id="CP010537">
    <property type="protein sequence ID" value="AJG22317.1"/>
    <property type="molecule type" value="Genomic_DNA"/>
</dbReference>
<dbReference type="PANTHER" id="PTHR43767">
    <property type="entry name" value="LONG-CHAIN-FATTY-ACID--COA LIGASE"/>
    <property type="match status" value="1"/>
</dbReference>
<dbReference type="SUPFAM" id="SSF56801">
    <property type="entry name" value="Acetyl-CoA synthetase-like"/>
    <property type="match status" value="1"/>
</dbReference>
<dbReference type="GO" id="GO:0008756">
    <property type="term" value="F:o-succinylbenzoate-CoA ligase activity"/>
    <property type="evidence" value="ECO:0007669"/>
    <property type="project" value="UniProtKB-EC"/>
</dbReference>
<dbReference type="AlphaFoldDB" id="A0A0C4YA14"/>
<dbReference type="InterPro" id="IPR050237">
    <property type="entry name" value="ATP-dep_AMP-bd_enzyme"/>
</dbReference>
<feature type="domain" description="AMP-binding enzyme C-terminal" evidence="2">
    <location>
        <begin position="437"/>
        <end position="512"/>
    </location>
</feature>
<evidence type="ECO:0000313" key="4">
    <source>
        <dbReference type="Proteomes" id="UP000031843"/>
    </source>
</evidence>
<keyword evidence="3" id="KW-0436">Ligase</keyword>
<dbReference type="Gene3D" id="3.30.300.30">
    <property type="match status" value="1"/>
</dbReference>
<feature type="domain" description="AMP-dependent synthetase/ligase" evidence="1">
    <location>
        <begin position="23"/>
        <end position="386"/>
    </location>
</feature>
<name>A0A0C4YA14_9BURK</name>
<dbReference type="Pfam" id="PF00501">
    <property type="entry name" value="AMP-binding"/>
    <property type="match status" value="1"/>
</dbReference>
<gene>
    <name evidence="3" type="ORF">RR42_s0726</name>
</gene>
<dbReference type="KEGG" id="cbw:RR42_s0726"/>
<protein>
    <submittedName>
        <fullName evidence="3">O-succinylbenzoic acid--CoA ligase</fullName>
        <ecNumber evidence="3">6.2.1.26</ecNumber>
    </submittedName>
</protein>
<dbReference type="InterPro" id="IPR042099">
    <property type="entry name" value="ANL_N_sf"/>
</dbReference>
<organism evidence="3 4">
    <name type="scientific">Cupriavidus basilensis</name>
    <dbReference type="NCBI Taxonomy" id="68895"/>
    <lineage>
        <taxon>Bacteria</taxon>
        <taxon>Pseudomonadati</taxon>
        <taxon>Pseudomonadota</taxon>
        <taxon>Betaproteobacteria</taxon>
        <taxon>Burkholderiales</taxon>
        <taxon>Burkholderiaceae</taxon>
        <taxon>Cupriavidus</taxon>
    </lineage>
</organism>